<dbReference type="SUPFAM" id="SSF81301">
    <property type="entry name" value="Nucleotidyltransferase"/>
    <property type="match status" value="1"/>
</dbReference>
<comment type="caution">
    <text evidence="11">The sequence shown here is derived from an EMBL/GenBank/DDBJ whole genome shotgun (WGS) entry which is preliminary data.</text>
</comment>
<dbReference type="InterPro" id="IPR032828">
    <property type="entry name" value="PolyA_RNA-bd"/>
</dbReference>
<reference evidence="11 12" key="1">
    <citation type="submission" date="2018-08" db="EMBL/GenBank/DDBJ databases">
        <title>Meiothermus luteus KCTC 52599 genome sequencing project.</title>
        <authorList>
            <person name="Da Costa M.S."/>
            <person name="Albuquerque L."/>
            <person name="Raposo P."/>
            <person name="Froufe H.J.C."/>
            <person name="Barroso C.S."/>
            <person name="Egas C."/>
        </authorList>
    </citation>
    <scope>NUCLEOTIDE SEQUENCE [LARGE SCALE GENOMIC DNA]</scope>
    <source>
        <strain evidence="11 12">KCTC 52599</strain>
    </source>
</reference>
<comment type="similarity">
    <text evidence="8">Belongs to the tRNA nucleotidyltransferase/poly(A) polymerase family.</text>
</comment>
<feature type="domain" description="Poly A polymerase head" evidence="9">
    <location>
        <begin position="12"/>
        <end position="133"/>
    </location>
</feature>
<dbReference type="Pfam" id="PF01743">
    <property type="entry name" value="PolyA_pol"/>
    <property type="match status" value="1"/>
</dbReference>
<keyword evidence="5" id="KW-0479">Metal-binding</keyword>
<evidence type="ECO:0000313" key="11">
    <source>
        <dbReference type="EMBL" id="RIH88157.1"/>
    </source>
</evidence>
<feature type="domain" description="tRNA nucleotidyltransferase/poly(A) polymerase RNA and SrmB- binding" evidence="10">
    <location>
        <begin position="160"/>
        <end position="224"/>
    </location>
</feature>
<dbReference type="EC" id="2.7.7.72" evidence="11"/>
<evidence type="ECO:0000313" key="12">
    <source>
        <dbReference type="Proteomes" id="UP000265800"/>
    </source>
</evidence>
<keyword evidence="6" id="KW-0547">Nucleotide-binding</keyword>
<dbReference type="PANTHER" id="PTHR46173:SF1">
    <property type="entry name" value="CCA TRNA NUCLEOTIDYLTRANSFERASE 1, MITOCHONDRIAL"/>
    <property type="match status" value="1"/>
</dbReference>
<dbReference type="InterPro" id="IPR050264">
    <property type="entry name" value="Bact_CCA-adding_enz_type3_sf"/>
</dbReference>
<keyword evidence="4 11" id="KW-0548">Nucleotidyltransferase</keyword>
<dbReference type="PANTHER" id="PTHR46173">
    <property type="entry name" value="CCA TRNA NUCLEOTIDYLTRANSFERASE 1, MITOCHONDRIAL"/>
    <property type="match status" value="1"/>
</dbReference>
<keyword evidence="3" id="KW-0819">tRNA processing</keyword>
<dbReference type="InterPro" id="IPR002646">
    <property type="entry name" value="PolA_pol_head_dom"/>
</dbReference>
<proteinExistence type="inferred from homology"/>
<dbReference type="GO" id="GO:0046872">
    <property type="term" value="F:metal ion binding"/>
    <property type="evidence" value="ECO:0007669"/>
    <property type="project" value="UniProtKB-KW"/>
</dbReference>
<dbReference type="CDD" id="cd05398">
    <property type="entry name" value="NT_ClassII-CCAase"/>
    <property type="match status" value="1"/>
</dbReference>
<evidence type="ECO:0000256" key="2">
    <source>
        <dbReference type="ARBA" id="ARBA00022679"/>
    </source>
</evidence>
<dbReference type="Gene3D" id="1.10.3090.10">
    <property type="entry name" value="cca-adding enzyme, domain 2"/>
    <property type="match status" value="1"/>
</dbReference>
<organism evidence="11 12">
    <name type="scientific">Meiothermus luteus</name>
    <dbReference type="NCBI Taxonomy" id="2026184"/>
    <lineage>
        <taxon>Bacteria</taxon>
        <taxon>Thermotogati</taxon>
        <taxon>Deinococcota</taxon>
        <taxon>Deinococci</taxon>
        <taxon>Thermales</taxon>
        <taxon>Thermaceae</taxon>
        <taxon>Meiothermus</taxon>
    </lineage>
</organism>
<keyword evidence="12" id="KW-1185">Reference proteome</keyword>
<dbReference type="SUPFAM" id="SSF81891">
    <property type="entry name" value="Poly A polymerase C-terminal region-like"/>
    <property type="match status" value="1"/>
</dbReference>
<protein>
    <submittedName>
        <fullName evidence="11">CCA-adding enzyme</fullName>
        <ecNumber evidence="11">2.7.7.72</ecNumber>
    </submittedName>
</protein>
<dbReference type="AlphaFoldDB" id="A0A399EU67"/>
<dbReference type="GO" id="GO:0004810">
    <property type="term" value="F:CCA tRNA nucleotidyltransferase activity"/>
    <property type="evidence" value="ECO:0007669"/>
    <property type="project" value="UniProtKB-EC"/>
</dbReference>
<evidence type="ECO:0000256" key="5">
    <source>
        <dbReference type="ARBA" id="ARBA00022723"/>
    </source>
</evidence>
<evidence type="ECO:0000256" key="1">
    <source>
        <dbReference type="ARBA" id="ARBA00001946"/>
    </source>
</evidence>
<evidence type="ECO:0000256" key="4">
    <source>
        <dbReference type="ARBA" id="ARBA00022695"/>
    </source>
</evidence>
<gene>
    <name evidence="11" type="primary">cca</name>
    <name evidence="11" type="ORF">Mlute_00728</name>
</gene>
<name>A0A399EU67_9DEIN</name>
<comment type="cofactor">
    <cofactor evidence="1">
        <name>Mg(2+)</name>
        <dbReference type="ChEBI" id="CHEBI:18420"/>
    </cofactor>
</comment>
<accession>A0A399EU67</accession>
<dbReference type="EMBL" id="QWKZ01000015">
    <property type="protein sequence ID" value="RIH88157.1"/>
    <property type="molecule type" value="Genomic_DNA"/>
</dbReference>
<dbReference type="GO" id="GO:0000166">
    <property type="term" value="F:nucleotide binding"/>
    <property type="evidence" value="ECO:0007669"/>
    <property type="project" value="UniProtKB-KW"/>
</dbReference>
<dbReference type="Pfam" id="PF12627">
    <property type="entry name" value="PolyA_pol_RNAbd"/>
    <property type="match status" value="1"/>
</dbReference>
<evidence type="ECO:0000259" key="9">
    <source>
        <dbReference type="Pfam" id="PF01743"/>
    </source>
</evidence>
<dbReference type="GO" id="GO:0000049">
    <property type="term" value="F:tRNA binding"/>
    <property type="evidence" value="ECO:0007669"/>
    <property type="project" value="TreeGrafter"/>
</dbReference>
<evidence type="ECO:0000256" key="8">
    <source>
        <dbReference type="RuleBase" id="RU003953"/>
    </source>
</evidence>
<keyword evidence="8" id="KW-0694">RNA-binding</keyword>
<dbReference type="Proteomes" id="UP000265800">
    <property type="component" value="Unassembled WGS sequence"/>
</dbReference>
<evidence type="ECO:0000256" key="3">
    <source>
        <dbReference type="ARBA" id="ARBA00022694"/>
    </source>
</evidence>
<keyword evidence="2 8" id="KW-0808">Transferase</keyword>
<dbReference type="GO" id="GO:0008033">
    <property type="term" value="P:tRNA processing"/>
    <property type="evidence" value="ECO:0007669"/>
    <property type="project" value="UniProtKB-KW"/>
</dbReference>
<evidence type="ECO:0000256" key="6">
    <source>
        <dbReference type="ARBA" id="ARBA00022741"/>
    </source>
</evidence>
<keyword evidence="7" id="KW-0460">Magnesium</keyword>
<sequence length="423" mass="47620">MLERLSFLPDLHLVGGAVRDILLGLEPEDLDFATSAPPEEVMRLARQAGLGVAPTGLEHGTVTVLIDHRPYEVTTFRRDVETYGRRAKVAWGRSIEEDLARRDFTIGAIAMDAQGRVIDPYGGQRDMEAGVIRAVGDPLERFREDYLRVIRAGRFAARYGFQIEKETLKAAREAAPKVLAHVAVERVTAEFNKAFAAPPPAQPSRFLRYLYELEILQRLIPEFEDNHLLLQNPHWHPEGDVLTHVLEVVDRAPPQYRWHALLHDIGKRDTARWKPEGWYSFPGHERVGAALIPRIARDLRLPSHLRDELVVTTGLHMVPVLSKPTPAAIRRFQAQAGPHLEVLKALFEADGAGRRPKEAWAFFEPQPVPVQPILMGRHLIARGHRPGKGFGPILKAAYEHQLETGETDVERLYQAALARLSRG</sequence>
<evidence type="ECO:0000256" key="7">
    <source>
        <dbReference type="ARBA" id="ARBA00022842"/>
    </source>
</evidence>
<dbReference type="Gene3D" id="3.30.460.10">
    <property type="entry name" value="Beta Polymerase, domain 2"/>
    <property type="match status" value="1"/>
</dbReference>
<evidence type="ECO:0000259" key="10">
    <source>
        <dbReference type="Pfam" id="PF12627"/>
    </source>
</evidence>
<dbReference type="InterPro" id="IPR043519">
    <property type="entry name" value="NT_sf"/>
</dbReference>